<dbReference type="Gene3D" id="2.30.30.110">
    <property type="match status" value="1"/>
</dbReference>
<dbReference type="InterPro" id="IPR003477">
    <property type="entry name" value="PemK-like"/>
</dbReference>
<dbReference type="InterPro" id="IPR011067">
    <property type="entry name" value="Plasmid_toxin/cell-grow_inhib"/>
</dbReference>
<reference evidence="1" key="1">
    <citation type="submission" date="2018-05" db="EMBL/GenBank/DDBJ databases">
        <authorList>
            <person name="Lanie J.A."/>
            <person name="Ng W.-L."/>
            <person name="Kazmierczak K.M."/>
            <person name="Andrzejewski T.M."/>
            <person name="Davidsen T.M."/>
            <person name="Wayne K.J."/>
            <person name="Tettelin H."/>
            <person name="Glass J.I."/>
            <person name="Rusch D."/>
            <person name="Podicherti R."/>
            <person name="Tsui H.-C.T."/>
            <person name="Winkler M.E."/>
        </authorList>
    </citation>
    <scope>NUCLEOTIDE SEQUENCE</scope>
</reference>
<feature type="non-terminal residue" evidence="1">
    <location>
        <position position="1"/>
    </location>
</feature>
<evidence type="ECO:0000313" key="1">
    <source>
        <dbReference type="EMBL" id="SVE25322.1"/>
    </source>
</evidence>
<dbReference type="Pfam" id="PF02452">
    <property type="entry name" value="PemK_toxin"/>
    <property type="match status" value="1"/>
</dbReference>
<dbReference type="AlphaFoldDB" id="A0A383BZI5"/>
<organism evidence="1">
    <name type="scientific">marine metagenome</name>
    <dbReference type="NCBI Taxonomy" id="408172"/>
    <lineage>
        <taxon>unclassified sequences</taxon>
        <taxon>metagenomes</taxon>
        <taxon>ecological metagenomes</taxon>
    </lineage>
</organism>
<name>A0A383BZI5_9ZZZZ</name>
<accession>A0A383BZI5</accession>
<proteinExistence type="predicted"/>
<gene>
    <name evidence="1" type="ORF">METZ01_LOCUS478176</name>
</gene>
<dbReference type="GO" id="GO:0003677">
    <property type="term" value="F:DNA binding"/>
    <property type="evidence" value="ECO:0007669"/>
    <property type="project" value="InterPro"/>
</dbReference>
<dbReference type="SUPFAM" id="SSF50118">
    <property type="entry name" value="Cell growth inhibitor/plasmid maintenance toxic component"/>
    <property type="match status" value="1"/>
</dbReference>
<dbReference type="EMBL" id="UINC01204547">
    <property type="protein sequence ID" value="SVE25322.1"/>
    <property type="molecule type" value="Genomic_DNA"/>
</dbReference>
<sequence>VPFPFVDKKVSKPRPALVLSDIDFNIKGLVILSMITTAGKTSHSFDMVIRDLATTGLPLPSVVRWKIFSLDLPLIKKKIGYLSKTDREEGKKNLQTIL</sequence>
<protein>
    <submittedName>
        <fullName evidence="1">Uncharacterized protein</fullName>
    </submittedName>
</protein>